<keyword evidence="1" id="KW-0677">Repeat</keyword>
<gene>
    <name evidence="4" type="ORF">MBJ925_LOCUS4517</name>
</gene>
<feature type="transmembrane region" description="Helical" evidence="3">
    <location>
        <begin position="151"/>
        <end position="175"/>
    </location>
</feature>
<proteinExistence type="predicted"/>
<dbReference type="AlphaFoldDB" id="A0A816KWN8"/>
<dbReference type="InterPro" id="IPR001258">
    <property type="entry name" value="NHL_repeat"/>
</dbReference>
<dbReference type="Pfam" id="PF01436">
    <property type="entry name" value="NHL"/>
    <property type="match status" value="1"/>
</dbReference>
<feature type="repeat" description="NHL" evidence="2">
    <location>
        <begin position="220"/>
        <end position="250"/>
    </location>
</feature>
<keyword evidence="3" id="KW-0812">Transmembrane</keyword>
<reference evidence="4" key="1">
    <citation type="submission" date="2021-02" db="EMBL/GenBank/DDBJ databases">
        <authorList>
            <person name="Nowell W R."/>
        </authorList>
    </citation>
    <scope>NUCLEOTIDE SEQUENCE</scope>
</reference>
<evidence type="ECO:0000313" key="5">
    <source>
        <dbReference type="Proteomes" id="UP000663824"/>
    </source>
</evidence>
<evidence type="ECO:0008006" key="6">
    <source>
        <dbReference type="Google" id="ProtNLM"/>
    </source>
</evidence>
<name>A0A816KWN8_9BILA</name>
<evidence type="ECO:0000256" key="2">
    <source>
        <dbReference type="PROSITE-ProRule" id="PRU00504"/>
    </source>
</evidence>
<evidence type="ECO:0000256" key="1">
    <source>
        <dbReference type="ARBA" id="ARBA00022737"/>
    </source>
</evidence>
<dbReference type="GO" id="GO:0008270">
    <property type="term" value="F:zinc ion binding"/>
    <property type="evidence" value="ECO:0007669"/>
    <property type="project" value="UniProtKB-KW"/>
</dbReference>
<keyword evidence="3" id="KW-1133">Transmembrane helix</keyword>
<dbReference type="InterPro" id="IPR011042">
    <property type="entry name" value="6-blade_b-propeller_TolB-like"/>
</dbReference>
<dbReference type="Gene3D" id="2.120.10.30">
    <property type="entry name" value="TolB, C-terminal domain"/>
    <property type="match status" value="2"/>
</dbReference>
<comment type="caution">
    <text evidence="4">The sequence shown here is derived from an EMBL/GenBank/DDBJ whole genome shotgun (WGS) entry which is preliminary data.</text>
</comment>
<feature type="repeat" description="NHL" evidence="2">
    <location>
        <begin position="313"/>
        <end position="353"/>
    </location>
</feature>
<evidence type="ECO:0000313" key="4">
    <source>
        <dbReference type="EMBL" id="CAF1932591.1"/>
    </source>
</evidence>
<dbReference type="SUPFAM" id="SSF101898">
    <property type="entry name" value="NHL repeat"/>
    <property type="match status" value="1"/>
</dbReference>
<dbReference type="CDD" id="cd05819">
    <property type="entry name" value="NHL"/>
    <property type="match status" value="1"/>
</dbReference>
<organism evidence="4 5">
    <name type="scientific">Rotaria magnacalcarata</name>
    <dbReference type="NCBI Taxonomy" id="392030"/>
    <lineage>
        <taxon>Eukaryota</taxon>
        <taxon>Metazoa</taxon>
        <taxon>Spiralia</taxon>
        <taxon>Gnathifera</taxon>
        <taxon>Rotifera</taxon>
        <taxon>Eurotatoria</taxon>
        <taxon>Bdelloidea</taxon>
        <taxon>Philodinida</taxon>
        <taxon>Philodinidae</taxon>
        <taxon>Rotaria</taxon>
    </lineage>
</organism>
<evidence type="ECO:0000256" key="3">
    <source>
        <dbReference type="SAM" id="Phobius"/>
    </source>
</evidence>
<dbReference type="PANTHER" id="PTHR24104:SF25">
    <property type="entry name" value="PROTEIN LIN-41"/>
    <property type="match status" value="1"/>
</dbReference>
<sequence>MDDEKYFSFSGDNMPSNAGFWSGDEEHLSPEVNFRSKQRFAHKILVWLAISSKGIPAPYIGTTKDDKYVFWPDLASSHYVKKTIEWLNEQIVPFVPRAANPPNVPKAKPIEDFWSILTDKVNPKLKNVNVNVKKLPSAENDSSTLSTRWKICMGLGVCCGFITAAVIMITMLVFYNRSSDANNQSANSSSTGVQFRSRWNSTGIVVAGVTNTLGVGSLYLNYPLSLGVDSSNAVYVVDGGNHRIQQWLPNTASGTTVAGQSNAATGSALNFLNYPTDIALDASGNMYILDGGNNRVVYWAVGASVGVLIAGTGVAGSASNQFNQPLGLARDSISGTLYIADSLNHRVMQYLSGASTGILVAGGNGNGTNSNQLYYPRGLLYDASTNSLLIANNRAHNIVRWVLGSSTWTLIVGSSTGVIGNTPQLLSYPTDVILDPFGNMYVSDEGNQRIQYFLAGQTNGSTVAGVTGITSTALGFFNTPSSVVMDSQYSLYVVEYINARVQKFVQY</sequence>
<dbReference type="EMBL" id="CAJNRE010000838">
    <property type="protein sequence ID" value="CAF1932591.1"/>
    <property type="molecule type" value="Genomic_DNA"/>
</dbReference>
<protein>
    <recommendedName>
        <fullName evidence="6">NHL repeat containing protein</fullName>
    </recommendedName>
</protein>
<dbReference type="Proteomes" id="UP000663824">
    <property type="component" value="Unassembled WGS sequence"/>
</dbReference>
<dbReference type="Gene3D" id="3.30.420.10">
    <property type="entry name" value="Ribonuclease H-like superfamily/Ribonuclease H"/>
    <property type="match status" value="1"/>
</dbReference>
<keyword evidence="3" id="KW-0472">Membrane</keyword>
<accession>A0A816KWN8</accession>
<dbReference type="PROSITE" id="PS51125">
    <property type="entry name" value="NHL"/>
    <property type="match status" value="2"/>
</dbReference>
<dbReference type="GO" id="GO:0003676">
    <property type="term" value="F:nucleic acid binding"/>
    <property type="evidence" value="ECO:0007669"/>
    <property type="project" value="InterPro"/>
</dbReference>
<dbReference type="InterPro" id="IPR036397">
    <property type="entry name" value="RNaseH_sf"/>
</dbReference>
<dbReference type="PANTHER" id="PTHR24104">
    <property type="entry name" value="E3 UBIQUITIN-PROTEIN LIGASE NHLRC1-RELATED"/>
    <property type="match status" value="1"/>
</dbReference>
<dbReference type="InterPro" id="IPR050952">
    <property type="entry name" value="TRIM-NHL_E3_ligases"/>
</dbReference>